<keyword evidence="3" id="KW-0597">Phosphoprotein</keyword>
<evidence type="ECO:0000256" key="6">
    <source>
        <dbReference type="ARBA" id="ARBA00022777"/>
    </source>
</evidence>
<dbReference type="GO" id="GO:0006355">
    <property type="term" value="P:regulation of DNA-templated transcription"/>
    <property type="evidence" value="ECO:0007669"/>
    <property type="project" value="InterPro"/>
</dbReference>
<dbReference type="SMART" id="SM00387">
    <property type="entry name" value="HATPase_c"/>
    <property type="match status" value="1"/>
</dbReference>
<evidence type="ECO:0000256" key="1">
    <source>
        <dbReference type="ARBA" id="ARBA00000085"/>
    </source>
</evidence>
<dbReference type="Gene3D" id="3.30.565.10">
    <property type="entry name" value="Histidine kinase-like ATPase, C-terminal domain"/>
    <property type="match status" value="1"/>
</dbReference>
<feature type="transmembrane region" description="Helical" evidence="8">
    <location>
        <begin position="154"/>
        <end position="177"/>
    </location>
</feature>
<dbReference type="AlphaFoldDB" id="D9PWJ7"/>
<dbReference type="InterPro" id="IPR003594">
    <property type="entry name" value="HATPase_dom"/>
</dbReference>
<evidence type="ECO:0000313" key="10">
    <source>
        <dbReference type="EMBL" id="ADL58595.1"/>
    </source>
</evidence>
<dbReference type="GO" id="GO:0004673">
    <property type="term" value="F:protein histidine kinase activity"/>
    <property type="evidence" value="ECO:0007669"/>
    <property type="project" value="UniProtKB-EC"/>
</dbReference>
<dbReference type="Pfam" id="PF00989">
    <property type="entry name" value="PAS"/>
    <property type="match status" value="1"/>
</dbReference>
<feature type="transmembrane region" description="Helical" evidence="8">
    <location>
        <begin position="97"/>
        <end position="115"/>
    </location>
</feature>
<dbReference type="Proteomes" id="UP000000345">
    <property type="component" value="Chromosome"/>
</dbReference>
<dbReference type="InterPro" id="IPR000014">
    <property type="entry name" value="PAS"/>
</dbReference>
<evidence type="ECO:0000256" key="3">
    <source>
        <dbReference type="ARBA" id="ARBA00022553"/>
    </source>
</evidence>
<dbReference type="PANTHER" id="PTHR41523:SF8">
    <property type="entry name" value="ETHYLENE RESPONSE SENSOR PROTEIN"/>
    <property type="match status" value="1"/>
</dbReference>
<dbReference type="SUPFAM" id="SSF55785">
    <property type="entry name" value="PYP-like sensor domain (PAS domain)"/>
    <property type="match status" value="2"/>
</dbReference>
<feature type="transmembrane region" description="Helical" evidence="8">
    <location>
        <begin position="223"/>
        <end position="240"/>
    </location>
</feature>
<gene>
    <name evidence="10" type="ordered locus">MTBMA_c10000</name>
</gene>
<dbReference type="PaxDb" id="79929-MTBMA_c10000"/>
<dbReference type="Gene3D" id="3.30.450.20">
    <property type="entry name" value="PAS domain"/>
    <property type="match status" value="3"/>
</dbReference>
<dbReference type="STRING" id="79929.MTBMA_c10000"/>
<reference key="1">
    <citation type="submission" date="2009-08" db="EMBL/GenBank/DDBJ databases">
        <title>The genome sequence of Methanothermobacter marburgensis.</title>
        <authorList>
            <person name="Kaster A."/>
            <person name="Seedorf H."/>
            <person name="Goenrich M."/>
            <person name="Wiezer A."/>
            <person name="Liesegang H."/>
            <person name="Thauer R."/>
            <person name="Gottschalk G."/>
        </authorList>
    </citation>
    <scope>NUCLEOTIDE SEQUENCE</scope>
    <source>
        <strain>Marburg</strain>
    </source>
</reference>
<dbReference type="CDD" id="cd00130">
    <property type="entry name" value="PAS"/>
    <property type="match status" value="2"/>
</dbReference>
<dbReference type="GO" id="GO:0005524">
    <property type="term" value="F:ATP binding"/>
    <property type="evidence" value="ECO:0007669"/>
    <property type="project" value="UniProtKB-KW"/>
</dbReference>
<feature type="transmembrane region" description="Helical" evidence="8">
    <location>
        <begin position="256"/>
        <end position="277"/>
    </location>
</feature>
<dbReference type="EC" id="2.7.13.3" evidence="2"/>
<name>D9PWJ7_METTM</name>
<dbReference type="PANTHER" id="PTHR41523">
    <property type="entry name" value="TWO-COMPONENT SYSTEM SENSOR PROTEIN"/>
    <property type="match status" value="1"/>
</dbReference>
<keyword evidence="7" id="KW-0067">ATP-binding</keyword>
<comment type="catalytic activity">
    <reaction evidence="1">
        <text>ATP + protein L-histidine = ADP + protein N-phospho-L-histidine.</text>
        <dbReference type="EC" id="2.7.13.3"/>
    </reaction>
</comment>
<protein>
    <recommendedName>
        <fullName evidence="2">histidine kinase</fullName>
        <ecNumber evidence="2">2.7.13.3</ecNumber>
    </recommendedName>
</protein>
<feature type="transmembrane region" description="Helical" evidence="8">
    <location>
        <begin position="30"/>
        <end position="51"/>
    </location>
</feature>
<dbReference type="NCBIfam" id="TIGR00229">
    <property type="entry name" value="sensory_box"/>
    <property type="match status" value="2"/>
</dbReference>
<dbReference type="RefSeq" id="WP_013295818.1">
    <property type="nucleotide sequence ID" value="NC_014408.1"/>
</dbReference>
<dbReference type="InterPro" id="IPR036890">
    <property type="entry name" value="HATPase_C_sf"/>
</dbReference>
<dbReference type="HOGENOM" id="CLU_016295_0_0_2"/>
<keyword evidence="6 10" id="KW-0418">Kinase</keyword>
<keyword evidence="8" id="KW-1133">Transmembrane helix</keyword>
<keyword evidence="11" id="KW-1185">Reference proteome</keyword>
<dbReference type="SUPFAM" id="SSF55874">
    <property type="entry name" value="ATPase domain of HSP90 chaperone/DNA topoisomerase II/histidine kinase"/>
    <property type="match status" value="1"/>
</dbReference>
<dbReference type="EMBL" id="CP001710">
    <property type="protein sequence ID" value="ADL58595.1"/>
    <property type="molecule type" value="Genomic_DNA"/>
</dbReference>
<dbReference type="KEGG" id="mmg:MTBMA_c10000"/>
<keyword evidence="5" id="KW-0547">Nucleotide-binding</keyword>
<keyword evidence="8" id="KW-0812">Transmembrane</keyword>
<evidence type="ECO:0000313" key="11">
    <source>
        <dbReference type="Proteomes" id="UP000000345"/>
    </source>
</evidence>
<dbReference type="InterPro" id="IPR013656">
    <property type="entry name" value="PAS_4"/>
</dbReference>
<reference evidence="10 11" key="2">
    <citation type="journal article" date="2010" name="J. Bacteriol.">
        <title>Complete genome sequence of Methanothermobacter marburgensis, a methanoarchaeon model organism.</title>
        <authorList>
            <person name="Liesegang H."/>
            <person name="Kaster A.K."/>
            <person name="Wiezer A."/>
            <person name="Goenrich M."/>
            <person name="Wollherr A."/>
            <person name="Seedorf H."/>
            <person name="Gottschalk G."/>
            <person name="Thauer R.K."/>
        </authorList>
    </citation>
    <scope>NUCLEOTIDE SEQUENCE [LARGE SCALE GENOMIC DNA]</scope>
    <source>
        <strain evidence="11">ATCC BAA-927 / DSM 2133 / JCM 14651 / NBRC 100331 / OCM 82 / Marburg</strain>
    </source>
</reference>
<dbReference type="SMART" id="SM00091">
    <property type="entry name" value="PAS"/>
    <property type="match status" value="2"/>
</dbReference>
<dbReference type="PROSITE" id="PS50112">
    <property type="entry name" value="PAS"/>
    <property type="match status" value="2"/>
</dbReference>
<evidence type="ECO:0000256" key="5">
    <source>
        <dbReference type="ARBA" id="ARBA00022741"/>
    </source>
</evidence>
<dbReference type="Pfam" id="PF07568">
    <property type="entry name" value="HisKA_2"/>
    <property type="match status" value="1"/>
</dbReference>
<dbReference type="Pfam" id="PF08448">
    <property type="entry name" value="PAS_4"/>
    <property type="match status" value="1"/>
</dbReference>
<keyword evidence="4" id="KW-0808">Transferase</keyword>
<dbReference type="InterPro" id="IPR035965">
    <property type="entry name" value="PAS-like_dom_sf"/>
</dbReference>
<accession>D9PWJ7</accession>
<organism evidence="10 11">
    <name type="scientific">Methanothermobacter marburgensis (strain ATCC BAA-927 / DSM 2133 / JCM 14651 / NBRC 100331 / OCM 82 / Marburg)</name>
    <name type="common">Methanobacterium thermoautotrophicum</name>
    <dbReference type="NCBI Taxonomy" id="79929"/>
    <lineage>
        <taxon>Archaea</taxon>
        <taxon>Methanobacteriati</taxon>
        <taxon>Methanobacteriota</taxon>
        <taxon>Methanomada group</taxon>
        <taxon>Methanobacteria</taxon>
        <taxon>Methanobacteriales</taxon>
        <taxon>Methanobacteriaceae</taxon>
        <taxon>Methanothermobacter</taxon>
    </lineage>
</organism>
<dbReference type="PATRIC" id="fig|79929.8.peg.980"/>
<feature type="domain" description="PAS" evidence="9">
    <location>
        <begin position="446"/>
        <end position="516"/>
    </location>
</feature>
<evidence type="ECO:0000256" key="7">
    <source>
        <dbReference type="ARBA" id="ARBA00022840"/>
    </source>
</evidence>
<feature type="transmembrane region" description="Helical" evidence="8">
    <location>
        <begin position="283"/>
        <end position="300"/>
    </location>
</feature>
<dbReference type="Pfam" id="PF02518">
    <property type="entry name" value="HATPase_c"/>
    <property type="match status" value="1"/>
</dbReference>
<proteinExistence type="predicted"/>
<evidence type="ECO:0000256" key="8">
    <source>
        <dbReference type="SAM" id="Phobius"/>
    </source>
</evidence>
<dbReference type="OrthoDB" id="8127at2157"/>
<evidence type="ECO:0000256" key="2">
    <source>
        <dbReference type="ARBA" id="ARBA00012438"/>
    </source>
</evidence>
<keyword evidence="8" id="KW-0472">Membrane</keyword>
<feature type="transmembrane region" description="Helical" evidence="8">
    <location>
        <begin position="189"/>
        <end position="211"/>
    </location>
</feature>
<feature type="domain" description="PAS" evidence="9">
    <location>
        <begin position="319"/>
        <end position="390"/>
    </location>
</feature>
<evidence type="ECO:0000259" key="9">
    <source>
        <dbReference type="PROSITE" id="PS50112"/>
    </source>
</evidence>
<feature type="transmembrane region" description="Helical" evidence="8">
    <location>
        <begin position="7"/>
        <end position="24"/>
    </location>
</feature>
<dbReference type="InterPro" id="IPR011495">
    <property type="entry name" value="Sig_transdc_His_kin_sub2_dim/P"/>
</dbReference>
<sequence length="749" mass="85185">MDRNLKIFLIAVITLSFISQFLSFKNDLVSLINIITNLAAFLGLLYASIYAKKVYPHLYLTLILLSAGQFFSFVGDLTWFILESILLQSPFPSVADVFYLLYYPLFAAGIFTVPVRRYSDVKSLIDLLIILVASASAAWVFLVKPTVLAGGNPMYVLVAVLYIVGDLLILFMIMDLIINKMGNFRSRTIYIFLASIALLLTADISFTYQTITGIYAKGTFQDLFWAFSYIILLVAVNEFFNEDWNMPTYLTRKSSVVTYIPYAFLVLFYILTAYSLIETDAKNSPELLLSLGIIIVLFVVRQHLSMRENTILLNEVDNERERAENYLEVAGSLIMVLDENSRVKLINSRGLEILECKRGDVEGKNWFMVFVPPEDRNWREGLYKKKISSGEGGYYLTGNIITCKGNRKTVAWHVRFLRENGEFMGSIISGEDITEVERTRKALEMSEKRYREIFELAPSPIISLEDDLTIRDCNNRTESVLGYRKDDLEGRDLRELIHPEDSGEDVEGIRRLIKADGDVIYGNLKLTHAGDELILIVEDQTDTIRSLREKELLLREIHHRVKNNLQIISSLLSIQERKLESEELSRLLRESRDRIRSIALVHEHLYRSTDLTTIRISDYLLNLISKISQGQVEKGSLRIRTDIDDIEFNLETSLPIGLIVNELVSNSLKHSGAENITVALKGVDGMFELVVSDDGVGVESPDALEKAGSMGWHLVNALANQLDAEMKVEAKKGLTVTLRFRELGYIKRY</sequence>
<evidence type="ECO:0000256" key="4">
    <source>
        <dbReference type="ARBA" id="ARBA00022679"/>
    </source>
</evidence>
<dbReference type="GeneID" id="77399777"/>
<feature type="transmembrane region" description="Helical" evidence="8">
    <location>
        <begin position="124"/>
        <end position="142"/>
    </location>
</feature>
<feature type="transmembrane region" description="Helical" evidence="8">
    <location>
        <begin position="58"/>
        <end position="82"/>
    </location>
</feature>
<dbReference type="GeneID" id="9704708"/>
<dbReference type="InterPro" id="IPR013767">
    <property type="entry name" value="PAS_fold"/>
</dbReference>